<dbReference type="Proteomes" id="UP001174936">
    <property type="component" value="Unassembled WGS sequence"/>
</dbReference>
<dbReference type="EMBL" id="JAULSV010000003">
    <property type="protein sequence ID" value="KAK0648447.1"/>
    <property type="molecule type" value="Genomic_DNA"/>
</dbReference>
<dbReference type="AlphaFoldDB" id="A0AA39YBH0"/>
<dbReference type="PANTHER" id="PTHR24148">
    <property type="entry name" value="ANKYRIN REPEAT DOMAIN-CONTAINING PROTEIN 39 HOMOLOG-RELATED"/>
    <property type="match status" value="1"/>
</dbReference>
<evidence type="ECO:0000259" key="1">
    <source>
        <dbReference type="Pfam" id="PF06985"/>
    </source>
</evidence>
<proteinExistence type="predicted"/>
<sequence length="659" mass="73691">MWTILSLISGILAIFLLSVVVPLVRQPIQQLVGQDDHVQEHDDSRYEQATEEFGKIVDKIVRYYQKFKTSPTSVEEPYTPLEQLNASSASLIYWSLNPDEIRLIQLQPGYPGEPLICSAFNVRRSSAPSYTALSYVWGSQANPGWLHLNNEPMFITQNLRSCLHQLRSRDEPVTLWIDALAINQTDTQERNQQVSIMRDIYSGAAKTIVCLDPSNNEVVTLILDLFSLFHSNPNLVSRLSLSAWLYRAITTVGGLSYWQRVWVTQEVMYSRDVTLVHQSHSMPYTAFTTVWTRLAAHLKSLAPDAETQQDTLRLVELSSFMTTFGPSVLPSPSSALAESYIPLDTWIKTIQHKKATNPCDIVFGHYGCFPPEVRRKIEIDYSAPPALVWAGMAQLVAEQTRSLDVILPEHCYARTMPDLPSWTPQWCADPKTPLSAGSGFKYARRPYAAGGKWREGGCEFIEGGRVLSVEGLEVGRVDVVASPGFKPTKVADRSEMFAWLRDIQGEEVDAYFSRLCRVFGLQAESLGNPRVASFVDAFAAGDETDEWNVEEGFAGRGNLIPDRRRAMTIMVHHFGRAMCSYQVSGLSGESHVGYCLGSDQIIPGDRVCVLFGCSVPVVLREEGQYFALLGDVYVPGWMMGEAVQRFDTGDGRKATFLII</sequence>
<accession>A0AA39YBH0</accession>
<dbReference type="InterPro" id="IPR010730">
    <property type="entry name" value="HET"/>
</dbReference>
<dbReference type="Pfam" id="PF06985">
    <property type="entry name" value="HET"/>
    <property type="match status" value="1"/>
</dbReference>
<reference evidence="2" key="1">
    <citation type="submission" date="2023-06" db="EMBL/GenBank/DDBJ databases">
        <title>Genome-scale phylogeny and comparative genomics of the fungal order Sordariales.</title>
        <authorList>
            <consortium name="Lawrence Berkeley National Laboratory"/>
            <person name="Hensen N."/>
            <person name="Bonometti L."/>
            <person name="Westerberg I."/>
            <person name="Brannstrom I.O."/>
            <person name="Guillou S."/>
            <person name="Cros-Aarteil S."/>
            <person name="Calhoun S."/>
            <person name="Haridas S."/>
            <person name="Kuo A."/>
            <person name="Mondo S."/>
            <person name="Pangilinan J."/>
            <person name="Riley R."/>
            <person name="Labutti K."/>
            <person name="Andreopoulos B."/>
            <person name="Lipzen A."/>
            <person name="Chen C."/>
            <person name="Yanf M."/>
            <person name="Daum C."/>
            <person name="Ng V."/>
            <person name="Clum A."/>
            <person name="Steindorff A."/>
            <person name="Ohm R."/>
            <person name="Martin F."/>
            <person name="Silar P."/>
            <person name="Natvig D."/>
            <person name="Lalanne C."/>
            <person name="Gautier V."/>
            <person name="Ament-Velasquez S.L."/>
            <person name="Kruys A."/>
            <person name="Hutchinson M.I."/>
            <person name="Powell A.J."/>
            <person name="Barry K."/>
            <person name="Miller A.N."/>
            <person name="Grigoriev I.V."/>
            <person name="Debuchy R."/>
            <person name="Gladieux P."/>
            <person name="Thoren M.H."/>
            <person name="Johannesson H."/>
        </authorList>
    </citation>
    <scope>NUCLEOTIDE SEQUENCE</scope>
    <source>
        <strain evidence="2">SMH2532-1</strain>
    </source>
</reference>
<evidence type="ECO:0000313" key="2">
    <source>
        <dbReference type="EMBL" id="KAK0648447.1"/>
    </source>
</evidence>
<dbReference type="PANTHER" id="PTHR24148:SF82">
    <property type="entry name" value="HETEROKARYON INCOMPATIBILITY DOMAIN-CONTAINING PROTEIN"/>
    <property type="match status" value="1"/>
</dbReference>
<keyword evidence="3" id="KW-1185">Reference proteome</keyword>
<protein>
    <submittedName>
        <fullName evidence="2">Heterokaryon incompatibility protein-domain-containing protein</fullName>
    </submittedName>
</protein>
<feature type="domain" description="Heterokaryon incompatibility" evidence="1">
    <location>
        <begin position="130"/>
        <end position="266"/>
    </location>
</feature>
<name>A0AA39YBH0_9PEZI</name>
<gene>
    <name evidence="2" type="ORF">B0T16DRAFT_370854</name>
</gene>
<dbReference type="InterPro" id="IPR052895">
    <property type="entry name" value="HetReg/Transcr_Mod"/>
</dbReference>
<comment type="caution">
    <text evidence="2">The sequence shown here is derived from an EMBL/GenBank/DDBJ whole genome shotgun (WGS) entry which is preliminary data.</text>
</comment>
<organism evidence="2 3">
    <name type="scientific">Cercophora newfieldiana</name>
    <dbReference type="NCBI Taxonomy" id="92897"/>
    <lineage>
        <taxon>Eukaryota</taxon>
        <taxon>Fungi</taxon>
        <taxon>Dikarya</taxon>
        <taxon>Ascomycota</taxon>
        <taxon>Pezizomycotina</taxon>
        <taxon>Sordariomycetes</taxon>
        <taxon>Sordariomycetidae</taxon>
        <taxon>Sordariales</taxon>
        <taxon>Lasiosphaeriaceae</taxon>
        <taxon>Cercophora</taxon>
    </lineage>
</organism>
<evidence type="ECO:0000313" key="3">
    <source>
        <dbReference type="Proteomes" id="UP001174936"/>
    </source>
</evidence>